<dbReference type="Pfam" id="PF09931">
    <property type="entry name" value="Phage_phiJL001_Gp84_N"/>
    <property type="match status" value="1"/>
</dbReference>
<comment type="caution">
    <text evidence="2">The sequence shown here is derived from an EMBL/GenBank/DDBJ whole genome shotgun (WGS) entry which is preliminary data.</text>
</comment>
<protein>
    <submittedName>
        <fullName evidence="2">DUF2163 domain-containing protein</fullName>
    </submittedName>
</protein>
<feature type="domain" description="Bacteriophage phiJL001 Gp84 C-terminal" evidence="1">
    <location>
        <begin position="262"/>
        <end position="347"/>
    </location>
</feature>
<dbReference type="AlphaFoldDB" id="A0A838B8R3"/>
<accession>A0A838B8R3</accession>
<gene>
    <name evidence="2" type="ORF">H0241_16040</name>
</gene>
<evidence type="ECO:0000259" key="1">
    <source>
        <dbReference type="Pfam" id="PF09356"/>
    </source>
</evidence>
<sequence>MVGRTTPAVVLAAINSEAFALPVIVLIILANGTRIGLTEWDEPLDTDLDGEGVETFSPVDFQQLSAFSAQINAPIDDRELMIILGGASLTASDVRRGRLDNAMAIIGYVLPTDLANPWLYCTYDFGQSDIKGLVSRIEMMGTEKRFEQPVGLTLGANCPNNYGDLDCGIPTRTNAWAAETDYALRGIVKRLTGSAGILWFRATVAGTSGLTEPVWPTVLGNTVVDGTVTWKAVRARRIIGTVSAVTDRRTFTSTGISVVADYFGEGFITFLTGDNAGDTRRVRSDNGTGTLILHLGAYDDIAIGDTFEALVGCRHRRVEDCITKHDNKNNSRTGTLRYRGFDFLAGENVTATAPKG</sequence>
<evidence type="ECO:0000313" key="2">
    <source>
        <dbReference type="EMBL" id="MBA1141760.1"/>
    </source>
</evidence>
<dbReference type="Pfam" id="PF09356">
    <property type="entry name" value="Phage_BR0599"/>
    <property type="match status" value="1"/>
</dbReference>
<name>A0A838B8R3_9HYPH</name>
<dbReference type="Proteomes" id="UP000558284">
    <property type="component" value="Unassembled WGS sequence"/>
</dbReference>
<dbReference type="EMBL" id="JACDTY010000007">
    <property type="protein sequence ID" value="MBA1141760.1"/>
    <property type="molecule type" value="Genomic_DNA"/>
</dbReference>
<proteinExistence type="predicted"/>
<evidence type="ECO:0000313" key="3">
    <source>
        <dbReference type="Proteomes" id="UP000558284"/>
    </source>
</evidence>
<reference evidence="2 3" key="1">
    <citation type="submission" date="2020-07" db="EMBL/GenBank/DDBJ databases">
        <title>Definition of the novel symbiovar canariense within Mesorhizobium novociceri, a new species of genus Mesorhizobium nodulating Cicer canariense in the Caldera de Taburiente National Park (La Palma, Canary Islands).</title>
        <authorList>
            <person name="Leon-Barrios M."/>
            <person name="Perez-Yepez J."/>
            <person name="Flores-Felix J.D."/>
            <person name="Ramirez-Baena M.H."/>
            <person name="Pulido-Suarez L."/>
            <person name="Igual J.M."/>
            <person name="Velazquez E."/>
            <person name="Peix A."/>
        </authorList>
    </citation>
    <scope>NUCLEOTIDE SEQUENCE [LARGE SCALE GENOMIC DNA]</scope>
    <source>
        <strain evidence="2 3">CCANP35</strain>
    </source>
</reference>
<keyword evidence="3" id="KW-1185">Reference proteome</keyword>
<dbReference type="RefSeq" id="WP_181058639.1">
    <property type="nucleotide sequence ID" value="NZ_JACDTY010000007.1"/>
</dbReference>
<organism evidence="2 3">
    <name type="scientific">Mesorhizobium neociceri</name>
    <dbReference type="NCBI Taxonomy" id="1307853"/>
    <lineage>
        <taxon>Bacteria</taxon>
        <taxon>Pseudomonadati</taxon>
        <taxon>Pseudomonadota</taxon>
        <taxon>Alphaproteobacteria</taxon>
        <taxon>Hyphomicrobiales</taxon>
        <taxon>Phyllobacteriaceae</taxon>
        <taxon>Mesorhizobium</taxon>
    </lineage>
</organism>
<dbReference type="InterPro" id="IPR018964">
    <property type="entry name" value="Phage_phiJL001_Gp84_C"/>
</dbReference>